<feature type="compositionally biased region" description="Basic and acidic residues" evidence="1">
    <location>
        <begin position="533"/>
        <end position="548"/>
    </location>
</feature>
<feature type="compositionally biased region" description="Basic and acidic residues" evidence="1">
    <location>
        <begin position="440"/>
        <end position="494"/>
    </location>
</feature>
<feature type="compositionally biased region" description="Low complexity" evidence="1">
    <location>
        <begin position="495"/>
        <end position="508"/>
    </location>
</feature>
<dbReference type="RefSeq" id="WP_139793989.1">
    <property type="nucleotide sequence ID" value="NZ_FWYF01000005.1"/>
</dbReference>
<organism evidence="2 3">
    <name type="scientific">Reichenbachiella faecimaris</name>
    <dbReference type="NCBI Taxonomy" id="692418"/>
    <lineage>
        <taxon>Bacteria</taxon>
        <taxon>Pseudomonadati</taxon>
        <taxon>Bacteroidota</taxon>
        <taxon>Cytophagia</taxon>
        <taxon>Cytophagales</taxon>
        <taxon>Reichenbachiellaceae</taxon>
        <taxon>Reichenbachiella</taxon>
    </lineage>
</organism>
<sequence>MNKQTFLELMKAPEKISEADFVELETLVKANPYFQNGHCILAHASRGLKKPSSSKKMSTAAIYSTNRNIFKQYILGQVKFTKTQSVSATKEVVPKTVEKPKTTPSPVSAPRKAPSHNTDEEQSALVKEIYENLEKWKASREHYLDYDKKHPEEIVIEDPHASKEVPTTTEEAPKISSEKPPEANVVSDPEVSEETKVKEAESSDEQSEIDEVQKLKNQVAEEIEAEEKTISKALSEIAEKKTEEKPKIEENKEEDLKVKPKSDTSGISSDELTAIVDAESSMEDDESTSDDNSAVEDIEESITTETSTTESAIVSKDEIQEVADEAEEIVQEPEAVETNSEQEEKSKEAEVSEKSADKETQEVDIDLAISIDTSSDKSTEETEQELDQIGKEIQELKLTPGSSATGKKFRLGVLKRGTKFTKEKVKKSTKGLSTKKIAAKKKEEPTAESTEKTATKKSVKKETPTKTEAKKETTSKKTSTKETKVTTTKKETPAKKSTAAKKATPSKTTDSEKKTTAKSATSKTTKKATGTKADPKAKKESTKKEPAKKASPKFRMSATLGAKTKKKTKDLDAPEKSASESKSKSSQSKIIDTFLKENPTINVNKKNTDPETDLSSESDTFPGNTATENLTHILEKQGKFDLAISVYDKLILKHPEKEKEFQKEIDRIKSQKSNEKQEDNDKQNALLSDFIEENPTILVSNWKELVEVVEEFSKDVSTMADELITESMANIHLYLSNNEKAISILERLILIVPAKKADYTAQIKKITKK</sequence>
<accession>A0A1W2GQP5</accession>
<feature type="region of interest" description="Disordered" evidence="1">
    <location>
        <begin position="237"/>
        <end position="623"/>
    </location>
</feature>
<feature type="region of interest" description="Disordered" evidence="1">
    <location>
        <begin position="156"/>
        <end position="214"/>
    </location>
</feature>
<proteinExistence type="predicted"/>
<feature type="compositionally biased region" description="Basic and acidic residues" evidence="1">
    <location>
        <begin position="569"/>
        <end position="583"/>
    </location>
</feature>
<keyword evidence="3" id="KW-1185">Reference proteome</keyword>
<feature type="compositionally biased region" description="Basic and acidic residues" evidence="1">
    <location>
        <begin position="342"/>
        <end position="361"/>
    </location>
</feature>
<feature type="compositionally biased region" description="Basic and acidic residues" evidence="1">
    <location>
        <begin position="237"/>
        <end position="262"/>
    </location>
</feature>
<evidence type="ECO:0008006" key="4">
    <source>
        <dbReference type="Google" id="ProtNLM"/>
    </source>
</evidence>
<protein>
    <recommendedName>
        <fullName evidence="4">Tetratricopeptide repeat-containing protein</fullName>
    </recommendedName>
</protein>
<feature type="compositionally biased region" description="Basic and acidic residues" evidence="1">
    <location>
        <begin position="92"/>
        <end position="101"/>
    </location>
</feature>
<evidence type="ECO:0000313" key="2">
    <source>
        <dbReference type="EMBL" id="SMD38884.1"/>
    </source>
</evidence>
<dbReference type="OrthoDB" id="594666at2"/>
<evidence type="ECO:0000256" key="1">
    <source>
        <dbReference type="SAM" id="MobiDB-lite"/>
    </source>
</evidence>
<dbReference type="InterPro" id="IPR019734">
    <property type="entry name" value="TPR_rpt"/>
</dbReference>
<reference evidence="2 3" key="1">
    <citation type="submission" date="2017-04" db="EMBL/GenBank/DDBJ databases">
        <authorList>
            <person name="Afonso C.L."/>
            <person name="Miller P.J."/>
            <person name="Scott M.A."/>
            <person name="Spackman E."/>
            <person name="Goraichik I."/>
            <person name="Dimitrov K.M."/>
            <person name="Suarez D.L."/>
            <person name="Swayne D.E."/>
        </authorList>
    </citation>
    <scope>NUCLEOTIDE SEQUENCE [LARGE SCALE GENOMIC DNA]</scope>
    <source>
        <strain evidence="2 3">DSM 26133</strain>
    </source>
</reference>
<feature type="region of interest" description="Disordered" evidence="1">
    <location>
        <begin position="87"/>
        <end position="122"/>
    </location>
</feature>
<feature type="compositionally biased region" description="Acidic residues" evidence="1">
    <location>
        <begin position="320"/>
        <end position="335"/>
    </location>
</feature>
<dbReference type="Pfam" id="PF13176">
    <property type="entry name" value="TPR_7"/>
    <property type="match status" value="1"/>
</dbReference>
<dbReference type="AlphaFoldDB" id="A0A1W2GQP5"/>
<feature type="compositionally biased region" description="Basic and acidic residues" evidence="1">
    <location>
        <begin position="171"/>
        <end position="181"/>
    </location>
</feature>
<feature type="compositionally biased region" description="Acidic residues" evidence="1">
    <location>
        <begin position="280"/>
        <end position="302"/>
    </location>
</feature>
<gene>
    <name evidence="2" type="ORF">SAMN04488029_3927</name>
</gene>
<dbReference type="STRING" id="692418.SAMN04488029_3927"/>
<name>A0A1W2GQP5_REIFA</name>
<dbReference type="EMBL" id="FWYF01000005">
    <property type="protein sequence ID" value="SMD38884.1"/>
    <property type="molecule type" value="Genomic_DNA"/>
</dbReference>
<dbReference type="InterPro" id="IPR011990">
    <property type="entry name" value="TPR-like_helical_dom_sf"/>
</dbReference>
<evidence type="ECO:0000313" key="3">
    <source>
        <dbReference type="Proteomes" id="UP000192472"/>
    </source>
</evidence>
<dbReference type="Gene3D" id="1.25.40.10">
    <property type="entry name" value="Tetratricopeptide repeat domain"/>
    <property type="match status" value="1"/>
</dbReference>
<feature type="compositionally biased region" description="Low complexity" evidence="1">
    <location>
        <begin position="517"/>
        <end position="532"/>
    </location>
</feature>
<dbReference type="Proteomes" id="UP000192472">
    <property type="component" value="Unassembled WGS sequence"/>
</dbReference>
<feature type="compositionally biased region" description="Basic residues" evidence="1">
    <location>
        <begin position="416"/>
        <end position="429"/>
    </location>
</feature>
<feature type="compositionally biased region" description="Low complexity" evidence="1">
    <location>
        <begin position="303"/>
        <end position="313"/>
    </location>
</feature>